<dbReference type="RefSeq" id="WP_101642766.1">
    <property type="nucleotide sequence ID" value="NZ_PGUY01000039.1"/>
</dbReference>
<protein>
    <recommendedName>
        <fullName evidence="4">Lipoprotein</fullName>
    </recommendedName>
</protein>
<name>A0A2N5M527_9BACI</name>
<evidence type="ECO:0000256" key="1">
    <source>
        <dbReference type="SAM" id="SignalP"/>
    </source>
</evidence>
<organism evidence="2 3">
    <name type="scientific">Peribacillus deserti</name>
    <dbReference type="NCBI Taxonomy" id="673318"/>
    <lineage>
        <taxon>Bacteria</taxon>
        <taxon>Bacillati</taxon>
        <taxon>Bacillota</taxon>
        <taxon>Bacilli</taxon>
        <taxon>Bacillales</taxon>
        <taxon>Bacillaceae</taxon>
        <taxon>Peribacillus</taxon>
    </lineage>
</organism>
<dbReference type="EMBL" id="PGUY01000039">
    <property type="protein sequence ID" value="PLT29459.1"/>
    <property type="molecule type" value="Genomic_DNA"/>
</dbReference>
<feature type="chain" id="PRO_5038515465" description="Lipoprotein" evidence="1">
    <location>
        <begin position="20"/>
        <end position="155"/>
    </location>
</feature>
<proteinExistence type="predicted"/>
<feature type="signal peptide" evidence="1">
    <location>
        <begin position="1"/>
        <end position="19"/>
    </location>
</feature>
<evidence type="ECO:0000313" key="3">
    <source>
        <dbReference type="Proteomes" id="UP000234748"/>
    </source>
</evidence>
<gene>
    <name evidence="2" type="ORF">CUU66_12800</name>
</gene>
<evidence type="ECO:0008006" key="4">
    <source>
        <dbReference type="Google" id="ProtNLM"/>
    </source>
</evidence>
<reference evidence="2 3" key="1">
    <citation type="submission" date="2017-11" db="EMBL/GenBank/DDBJ databases">
        <title>Comparitive Functional Genomics of Dry Heat Resistant strains isolated from the Viking Spacecraft.</title>
        <authorList>
            <person name="Seuylemezian A."/>
            <person name="Cooper K."/>
            <person name="Vaishampayan P."/>
        </authorList>
    </citation>
    <scope>NUCLEOTIDE SEQUENCE [LARGE SCALE GENOMIC DNA]</scope>
    <source>
        <strain evidence="2 3">V1-29</strain>
    </source>
</reference>
<comment type="caution">
    <text evidence="2">The sequence shown here is derived from an EMBL/GenBank/DDBJ whole genome shotgun (WGS) entry which is preliminary data.</text>
</comment>
<sequence>MSKLVSLLVCLITILAACSNNELKGKKPPEAEIVASGKHYETVLGTYCWSNGNSGKCVDTIGPKDLLELKGKKAIPVQPGEEVVFMMDYTPQPNEVHLEQLTGDTPRQVPVRDGHFKAPTEKGIYYYSYGVWWMDEKEKNVSNGDAFYSFALEVE</sequence>
<dbReference type="AlphaFoldDB" id="A0A2N5M527"/>
<dbReference type="OrthoDB" id="1797983at2"/>
<keyword evidence="1" id="KW-0732">Signal</keyword>
<evidence type="ECO:0000313" key="2">
    <source>
        <dbReference type="EMBL" id="PLT29459.1"/>
    </source>
</evidence>
<dbReference type="Proteomes" id="UP000234748">
    <property type="component" value="Unassembled WGS sequence"/>
</dbReference>
<dbReference type="PROSITE" id="PS51257">
    <property type="entry name" value="PROKAR_LIPOPROTEIN"/>
    <property type="match status" value="1"/>
</dbReference>
<keyword evidence="3" id="KW-1185">Reference proteome</keyword>
<accession>A0A2N5M527</accession>